<dbReference type="CDD" id="cd06260">
    <property type="entry name" value="DUF820-like"/>
    <property type="match status" value="1"/>
</dbReference>
<name>A0A937W073_UNCTE</name>
<dbReference type="AlphaFoldDB" id="A0A937W073"/>
<evidence type="ECO:0000313" key="2">
    <source>
        <dbReference type="EMBL" id="MBM3223340.1"/>
    </source>
</evidence>
<dbReference type="PANTHER" id="PTHR36558">
    <property type="entry name" value="GLR1098 PROTEIN"/>
    <property type="match status" value="1"/>
</dbReference>
<organism evidence="2 3">
    <name type="scientific">Tectimicrobiota bacterium</name>
    <dbReference type="NCBI Taxonomy" id="2528274"/>
    <lineage>
        <taxon>Bacteria</taxon>
        <taxon>Pseudomonadati</taxon>
        <taxon>Nitrospinota/Tectimicrobiota group</taxon>
        <taxon>Candidatus Tectimicrobiota</taxon>
    </lineage>
</organism>
<dbReference type="Proteomes" id="UP000712673">
    <property type="component" value="Unassembled WGS sequence"/>
</dbReference>
<dbReference type="InterPro" id="IPR008538">
    <property type="entry name" value="Uma2"/>
</dbReference>
<accession>A0A937W073</accession>
<reference evidence="2" key="1">
    <citation type="submission" date="2019-03" db="EMBL/GenBank/DDBJ databases">
        <title>Lake Tanganyika Metagenome-Assembled Genomes (MAGs).</title>
        <authorList>
            <person name="Tran P."/>
        </authorList>
    </citation>
    <scope>NUCLEOTIDE SEQUENCE</scope>
    <source>
        <strain evidence="2">K_DeepCast_65m_m2_066</strain>
    </source>
</reference>
<comment type="caution">
    <text evidence="2">The sequence shown here is derived from an EMBL/GenBank/DDBJ whole genome shotgun (WGS) entry which is preliminary data.</text>
</comment>
<dbReference type="PANTHER" id="PTHR36558:SF1">
    <property type="entry name" value="RESTRICTION ENDONUCLEASE DOMAIN-CONTAINING PROTEIN-RELATED"/>
    <property type="match status" value="1"/>
</dbReference>
<keyword evidence="2" id="KW-0540">Nuclease</keyword>
<dbReference type="InterPro" id="IPR011335">
    <property type="entry name" value="Restrct_endonuc-II-like"/>
</dbReference>
<dbReference type="GO" id="GO:0004519">
    <property type="term" value="F:endonuclease activity"/>
    <property type="evidence" value="ECO:0007669"/>
    <property type="project" value="UniProtKB-KW"/>
</dbReference>
<keyword evidence="2" id="KW-0378">Hydrolase</keyword>
<dbReference type="SUPFAM" id="SSF52980">
    <property type="entry name" value="Restriction endonuclease-like"/>
    <property type="match status" value="1"/>
</dbReference>
<dbReference type="EMBL" id="VGLS01000129">
    <property type="protein sequence ID" value="MBM3223340.1"/>
    <property type="molecule type" value="Genomic_DNA"/>
</dbReference>
<dbReference type="InterPro" id="IPR012296">
    <property type="entry name" value="Nuclease_put_TT1808"/>
</dbReference>
<keyword evidence="2" id="KW-0255">Endonuclease</keyword>
<evidence type="ECO:0000313" key="3">
    <source>
        <dbReference type="Proteomes" id="UP000712673"/>
    </source>
</evidence>
<evidence type="ECO:0000259" key="1">
    <source>
        <dbReference type="Pfam" id="PF05685"/>
    </source>
</evidence>
<sequence length="127" mass="14515">MVSRCKDCSPIQIWWRSAELCSVTDQVQDVVLNPRVIVEVLSPSTEAFDRGEKFHRYRRWLPTLTDYVLVAQDRPVIDHYQRTRTDRWEATTLEGLDTSLHLPSIACTAALVDVYERIVLPSRGAGG</sequence>
<protein>
    <submittedName>
        <fullName evidence="2">Uma2 family endonuclease</fullName>
    </submittedName>
</protein>
<gene>
    <name evidence="2" type="ORF">FJZ47_06020</name>
</gene>
<proteinExistence type="predicted"/>
<feature type="domain" description="Putative restriction endonuclease" evidence="1">
    <location>
        <begin position="29"/>
        <end position="102"/>
    </location>
</feature>
<dbReference type="Gene3D" id="3.90.1570.10">
    <property type="entry name" value="tt1808, chain A"/>
    <property type="match status" value="1"/>
</dbReference>
<dbReference type="Pfam" id="PF05685">
    <property type="entry name" value="Uma2"/>
    <property type="match status" value="1"/>
</dbReference>